<organism evidence="2 3">
    <name type="scientific">Thiocapsa rosea</name>
    <dbReference type="NCBI Taxonomy" id="69360"/>
    <lineage>
        <taxon>Bacteria</taxon>
        <taxon>Pseudomonadati</taxon>
        <taxon>Pseudomonadota</taxon>
        <taxon>Gammaproteobacteria</taxon>
        <taxon>Chromatiales</taxon>
        <taxon>Chromatiaceae</taxon>
        <taxon>Thiocapsa</taxon>
    </lineage>
</organism>
<reference evidence="2 3" key="1">
    <citation type="submission" date="2018-10" db="EMBL/GenBank/DDBJ databases">
        <title>Genomic Encyclopedia of Archaeal and Bacterial Type Strains, Phase II (KMG-II): from individual species to whole genera.</title>
        <authorList>
            <person name="Goeker M."/>
        </authorList>
    </citation>
    <scope>NUCLEOTIDE SEQUENCE [LARGE SCALE GENOMIC DNA]</scope>
    <source>
        <strain evidence="2 3">DSM 235</strain>
    </source>
</reference>
<accession>A0A495V9V7</accession>
<keyword evidence="3" id="KW-1185">Reference proteome</keyword>
<feature type="compositionally biased region" description="Basic and acidic residues" evidence="1">
    <location>
        <begin position="174"/>
        <end position="183"/>
    </location>
</feature>
<name>A0A495V9V7_9GAMM</name>
<feature type="region of interest" description="Disordered" evidence="1">
    <location>
        <begin position="154"/>
        <end position="194"/>
    </location>
</feature>
<feature type="region of interest" description="Disordered" evidence="1">
    <location>
        <begin position="103"/>
        <end position="142"/>
    </location>
</feature>
<dbReference type="Proteomes" id="UP000274556">
    <property type="component" value="Unassembled WGS sequence"/>
</dbReference>
<sequence>MRRAACSGLATRSVGATLPRRAWERARAGLPRFPPNWLPRFPPNWLPRSPPTGSHALRGSLFGTLGVPATDTADPAMRRGACSALATRSVGATLPRRAWERASAGLPRFPPTRSHASPNWLPRFPPTGSHAPPQLAPTLPPNWLPRSAWEPLRDAPRPCHQRRGSRHAPSRLLRPRDAERRGDTPTQSVGASSRWLPRFPPNWLPRSPPTGSHALRGSLFGTLRVPATDTADPAMRRAACSGLATRSVGATLPRRA</sequence>
<dbReference type="AlphaFoldDB" id="A0A495V9V7"/>
<dbReference type="EMBL" id="RBXL01000001">
    <property type="protein sequence ID" value="RKT45245.1"/>
    <property type="molecule type" value="Genomic_DNA"/>
</dbReference>
<evidence type="ECO:0000313" key="2">
    <source>
        <dbReference type="EMBL" id="RKT45245.1"/>
    </source>
</evidence>
<comment type="caution">
    <text evidence="2">The sequence shown here is derived from an EMBL/GenBank/DDBJ whole genome shotgun (WGS) entry which is preliminary data.</text>
</comment>
<proteinExistence type="predicted"/>
<gene>
    <name evidence="2" type="ORF">BDD21_2675</name>
</gene>
<evidence type="ECO:0000313" key="3">
    <source>
        <dbReference type="Proteomes" id="UP000274556"/>
    </source>
</evidence>
<feature type="compositionally biased region" description="Basic residues" evidence="1">
    <location>
        <begin position="159"/>
        <end position="169"/>
    </location>
</feature>
<evidence type="ECO:0000256" key="1">
    <source>
        <dbReference type="SAM" id="MobiDB-lite"/>
    </source>
</evidence>
<protein>
    <submittedName>
        <fullName evidence="2">Uncharacterized protein</fullName>
    </submittedName>
</protein>